<dbReference type="InterPro" id="IPR036515">
    <property type="entry name" value="Transposase_17_sf"/>
</dbReference>
<protein>
    <submittedName>
        <fullName evidence="1">Transposase</fullName>
    </submittedName>
</protein>
<sequence>MILQKPIHDDFEFEQIYHLFTRVSGNELIFRKEGSYLYFLDQISKYLLPIMDIYAYCLVPQRFSLLICFRSQAEICRNLNIEMKDLSKNEKHKFLMQPISNLLNSYAKAYNKMFQRKGALFVDFIKREKFDDEEWLKEVYKNIHQIPVHSQAVNDISEWKYSSYKSYLDVSKPSKINRNFMLGFFENQNDFIEFHKK</sequence>
<name>A0ABY4BRL8_9FLAO</name>
<dbReference type="Gene3D" id="3.30.70.1290">
    <property type="entry name" value="Transposase IS200-like"/>
    <property type="match status" value="1"/>
</dbReference>
<keyword evidence="2" id="KW-1185">Reference proteome</keyword>
<proteinExistence type="predicted"/>
<dbReference type="Proteomes" id="UP000831460">
    <property type="component" value="Chromosome"/>
</dbReference>
<dbReference type="EMBL" id="CP094532">
    <property type="protein sequence ID" value="UOE41839.1"/>
    <property type="molecule type" value="Genomic_DNA"/>
</dbReference>
<evidence type="ECO:0000313" key="2">
    <source>
        <dbReference type="Proteomes" id="UP000831460"/>
    </source>
</evidence>
<dbReference type="PANTHER" id="PTHR34322:SF2">
    <property type="entry name" value="TRANSPOSASE IS200-LIKE DOMAIN-CONTAINING PROTEIN"/>
    <property type="match status" value="1"/>
</dbReference>
<reference evidence="1 2" key="1">
    <citation type="submission" date="2022-03" db="EMBL/GenBank/DDBJ databases">
        <title>Chryseobacterium sp. isolated from particulate matters in swine house.</title>
        <authorList>
            <person name="Won M."/>
            <person name="Kim S.-J."/>
            <person name="Kwon S.-W."/>
        </authorList>
    </citation>
    <scope>NUCLEOTIDE SEQUENCE [LARGE SCALE GENOMIC DNA]</scope>
    <source>
        <strain evidence="1 2">SC2-2</strain>
    </source>
</reference>
<dbReference type="PANTHER" id="PTHR34322">
    <property type="entry name" value="TRANSPOSASE, Y1_TNP DOMAIN-CONTAINING"/>
    <property type="match status" value="1"/>
</dbReference>
<accession>A0ABY4BRL8</accession>
<evidence type="ECO:0000313" key="1">
    <source>
        <dbReference type="EMBL" id="UOE41839.1"/>
    </source>
</evidence>
<organism evidence="1 2">
    <name type="scientific">Chryseobacterium suipulveris</name>
    <dbReference type="NCBI Taxonomy" id="2929800"/>
    <lineage>
        <taxon>Bacteria</taxon>
        <taxon>Pseudomonadati</taxon>
        <taxon>Bacteroidota</taxon>
        <taxon>Flavobacteriia</taxon>
        <taxon>Flavobacteriales</taxon>
        <taxon>Weeksellaceae</taxon>
        <taxon>Chryseobacterium group</taxon>
        <taxon>Chryseobacterium</taxon>
    </lineage>
</organism>
<dbReference type="RefSeq" id="WP_243550750.1">
    <property type="nucleotide sequence ID" value="NZ_CP094532.1"/>
</dbReference>
<gene>
    <name evidence="1" type="ORF">MTP09_04175</name>
</gene>